<evidence type="ECO:0000313" key="9">
    <source>
        <dbReference type="Proteomes" id="UP001199816"/>
    </source>
</evidence>
<dbReference type="Pfam" id="PF17390">
    <property type="entry name" value="Bac_rhamnosid_C"/>
    <property type="match status" value="1"/>
</dbReference>
<reference evidence="8 9" key="1">
    <citation type="submission" date="2021-11" db="EMBL/GenBank/DDBJ databases">
        <title>Genomic of Niabella pedocola.</title>
        <authorList>
            <person name="Wu T."/>
        </authorList>
    </citation>
    <scope>NUCLEOTIDE SEQUENCE [LARGE SCALE GENOMIC DNA]</scope>
    <source>
        <strain evidence="8 9">JCM 31011</strain>
    </source>
</reference>
<dbReference type="PIRSF" id="PIRSF010631">
    <property type="entry name" value="A-rhamnsds"/>
    <property type="match status" value="1"/>
</dbReference>
<dbReference type="GO" id="GO:0016787">
    <property type="term" value="F:hydrolase activity"/>
    <property type="evidence" value="ECO:0007669"/>
    <property type="project" value="UniProtKB-KW"/>
</dbReference>
<proteinExistence type="predicted"/>
<evidence type="ECO:0000259" key="7">
    <source>
        <dbReference type="Pfam" id="PF17390"/>
    </source>
</evidence>
<dbReference type="InterPro" id="IPR016007">
    <property type="entry name" value="Alpha_rhamnosid"/>
</dbReference>
<gene>
    <name evidence="8" type="ORF">LQ567_06625</name>
</gene>
<evidence type="ECO:0000313" key="8">
    <source>
        <dbReference type="EMBL" id="MCD2422430.1"/>
    </source>
</evidence>
<dbReference type="InterPro" id="IPR035398">
    <property type="entry name" value="Bac_rhamnosid_C"/>
</dbReference>
<feature type="domain" description="Alpha-L-rhamnosidase concanavalin-like" evidence="4">
    <location>
        <begin position="377"/>
        <end position="491"/>
    </location>
</feature>
<dbReference type="Gene3D" id="2.60.120.260">
    <property type="entry name" value="Galactose-binding domain-like"/>
    <property type="match status" value="2"/>
</dbReference>
<feature type="domain" description="Alpha-L-rhamnosidase C-terminal" evidence="7">
    <location>
        <begin position="829"/>
        <end position="903"/>
    </location>
</feature>
<protein>
    <recommendedName>
        <fullName evidence="2">alpha-L-rhamnosidase</fullName>
        <ecNumber evidence="2">3.2.1.40</ecNumber>
    </recommendedName>
</protein>
<dbReference type="InterPro" id="IPR013783">
    <property type="entry name" value="Ig-like_fold"/>
</dbReference>
<evidence type="ECO:0000256" key="2">
    <source>
        <dbReference type="ARBA" id="ARBA00012652"/>
    </source>
</evidence>
<dbReference type="Gene3D" id="2.60.40.10">
    <property type="entry name" value="Immunoglobulins"/>
    <property type="match status" value="1"/>
</dbReference>
<evidence type="ECO:0000256" key="3">
    <source>
        <dbReference type="ARBA" id="ARBA00022801"/>
    </source>
</evidence>
<dbReference type="RefSeq" id="WP_231003418.1">
    <property type="nucleotide sequence ID" value="NZ_JAJNEC010000004.1"/>
</dbReference>
<dbReference type="EMBL" id="JAJNEC010000004">
    <property type="protein sequence ID" value="MCD2422430.1"/>
    <property type="molecule type" value="Genomic_DNA"/>
</dbReference>
<dbReference type="SUPFAM" id="SSF49785">
    <property type="entry name" value="Galactose-binding domain-like"/>
    <property type="match status" value="1"/>
</dbReference>
<keyword evidence="3 8" id="KW-0378">Hydrolase</keyword>
<feature type="domain" description="Bacterial alpha-L-rhamnosidase N-terminal" evidence="5">
    <location>
        <begin position="193"/>
        <end position="367"/>
    </location>
</feature>
<dbReference type="InterPro" id="IPR008902">
    <property type="entry name" value="Rhamnosid_concanavalin"/>
</dbReference>
<name>A0ABS8PMV4_9BACT</name>
<sequence>MIWLLQFLVQTIRYPFYDRVKTICFITLSTVLSGIYTGNELAAQTLHPAGLRCEYMVNPLGIDIPRPALSWVFTADGRNRRQSAYELIVSTDSMYRNPSWRSGKVYTSKSNAIVYSGRPLKPFTRYYWKLRVWDQDHKPAAWSRNAWFETAALPGTTWDAQWIGAGGRAPDKEEDFYKDHPAPVFRKAFRVQKKIKNARLYITGLGYYEAYLNGQKIGTEMLAPGWTSFDKTVLYRTFDLTSLVEPGTNAIGVMLGNGWYNPLPLRMWGSRNLRERITVGEPCFTAMMRIEYTDGSNENIRTDKSWEVIAGPVIRNNVYLGEHYDARREIKEWQGNDGVWAQSKPAVLVRGSLGKLTAQLQPGVEVTRVIKPVKITEIKPGLFIADMGQNFAGVVRVRLKAAAGTKITFRYGEDVYKDGSLNGMTSVAGQVKNGNGGAGAPQVAWQEDSYTAAGKGVEIWTPRFTFHGFRYVEIKGWPGVPRPSDIEGLRMNAAMEETGSFQCSNTMFNRLAENIRWTFLSNVFSVQSDCPAREKYGYGGDMFCSADAFNFNFDMGNFYKKVLQDHEDDQRPLGGITETAPYVGIADASPGDQSGPLGFQLGFPYTIKQVYDFYGDDRVIRKHYAALTRQIRFLTDSAKQHLYDVELSDHESLDEKPVAFTASCFYLHHVQLMSEFAGILGKTEDVKKYRQLANSIREAIVKKFYNPQTGVFDNGTQSAQFFGLWNNLPGEADRAKAVEVMQNAVAKKGNHLSTGIFGTKMLFDVLRVNNRNDLAYTIADQRDFPGWGHMIEGGATTLWETWKYSDNTYSQNHPMFGSVSEWFYRSLLGINAAAPGFEKIRIKPQPAGNLTYASGTYRSVAGAIQSSWKKEGSSYQLSVTIPPNTSAEIWIPAVAGASVTESGKDIRLVKEIRVLSVTPEYTVVQVGSGDYRFVSR</sequence>
<dbReference type="InterPro" id="IPR012341">
    <property type="entry name" value="6hp_glycosidase-like_sf"/>
</dbReference>
<dbReference type="Pfam" id="PF05592">
    <property type="entry name" value="Bac_rhamnosid"/>
    <property type="match status" value="1"/>
</dbReference>
<dbReference type="InterPro" id="IPR035396">
    <property type="entry name" value="Bac_rhamnosid6H"/>
</dbReference>
<dbReference type="Gene3D" id="2.60.420.10">
    <property type="entry name" value="Maltose phosphorylase, domain 3"/>
    <property type="match status" value="1"/>
</dbReference>
<dbReference type="PANTHER" id="PTHR33307:SF6">
    <property type="entry name" value="ALPHA-RHAMNOSIDASE (EUROFUNG)-RELATED"/>
    <property type="match status" value="1"/>
</dbReference>
<dbReference type="Pfam" id="PF25788">
    <property type="entry name" value="Ig_Rha78A_N"/>
    <property type="match status" value="1"/>
</dbReference>
<dbReference type="Pfam" id="PF17389">
    <property type="entry name" value="Bac_rhamnosid6H"/>
    <property type="match status" value="1"/>
</dbReference>
<dbReference type="Pfam" id="PF08531">
    <property type="entry name" value="Bac_rhamnosid_N"/>
    <property type="match status" value="1"/>
</dbReference>
<keyword evidence="9" id="KW-1185">Reference proteome</keyword>
<dbReference type="InterPro" id="IPR008979">
    <property type="entry name" value="Galactose-bd-like_sf"/>
</dbReference>
<evidence type="ECO:0000259" key="6">
    <source>
        <dbReference type="Pfam" id="PF17389"/>
    </source>
</evidence>
<dbReference type="PANTHER" id="PTHR33307">
    <property type="entry name" value="ALPHA-RHAMNOSIDASE (EUROFUNG)"/>
    <property type="match status" value="1"/>
</dbReference>
<comment type="caution">
    <text evidence="8">The sequence shown here is derived from an EMBL/GenBank/DDBJ whole genome shotgun (WGS) entry which is preliminary data.</text>
</comment>
<dbReference type="Proteomes" id="UP001199816">
    <property type="component" value="Unassembled WGS sequence"/>
</dbReference>
<comment type="catalytic activity">
    <reaction evidence="1">
        <text>Hydrolysis of terminal non-reducing alpha-L-rhamnose residues in alpha-L-rhamnosides.</text>
        <dbReference type="EC" id="3.2.1.40"/>
    </reaction>
</comment>
<accession>A0ABS8PMV4</accession>
<dbReference type="EC" id="3.2.1.40" evidence="2"/>
<dbReference type="InterPro" id="IPR008928">
    <property type="entry name" value="6-hairpin_glycosidase_sf"/>
</dbReference>
<dbReference type="Gene3D" id="1.50.10.10">
    <property type="match status" value="1"/>
</dbReference>
<dbReference type="InterPro" id="IPR013737">
    <property type="entry name" value="Bac_rhamnosid_N"/>
</dbReference>
<organism evidence="8 9">
    <name type="scientific">Niabella pedocola</name>
    <dbReference type="NCBI Taxonomy" id="1752077"/>
    <lineage>
        <taxon>Bacteria</taxon>
        <taxon>Pseudomonadati</taxon>
        <taxon>Bacteroidota</taxon>
        <taxon>Chitinophagia</taxon>
        <taxon>Chitinophagales</taxon>
        <taxon>Chitinophagaceae</taxon>
        <taxon>Niabella</taxon>
    </lineage>
</organism>
<evidence type="ECO:0000259" key="4">
    <source>
        <dbReference type="Pfam" id="PF05592"/>
    </source>
</evidence>
<feature type="domain" description="Alpha-L-rhamnosidase six-hairpin glycosidase" evidence="6">
    <location>
        <begin position="496"/>
        <end position="826"/>
    </location>
</feature>
<evidence type="ECO:0000256" key="1">
    <source>
        <dbReference type="ARBA" id="ARBA00001445"/>
    </source>
</evidence>
<dbReference type="SUPFAM" id="SSF48208">
    <property type="entry name" value="Six-hairpin glycosidases"/>
    <property type="match status" value="1"/>
</dbReference>
<evidence type="ECO:0000259" key="5">
    <source>
        <dbReference type="Pfam" id="PF08531"/>
    </source>
</evidence>